<proteinExistence type="predicted"/>
<dbReference type="SUPFAM" id="SSF109604">
    <property type="entry name" value="HD-domain/PDEase-like"/>
    <property type="match status" value="1"/>
</dbReference>
<protein>
    <submittedName>
        <fullName evidence="5">HDOD domain-containing protein</fullName>
    </submittedName>
</protein>
<evidence type="ECO:0000256" key="2">
    <source>
        <dbReference type="SAM" id="MobiDB-lite"/>
    </source>
</evidence>
<dbReference type="Pfam" id="PF00072">
    <property type="entry name" value="Response_reg"/>
    <property type="match status" value="1"/>
</dbReference>
<reference evidence="5" key="2">
    <citation type="journal article" date="2021" name="Microbiome">
        <title>Successional dynamics and alternative stable states in a saline activated sludge microbial community over 9 years.</title>
        <authorList>
            <person name="Wang Y."/>
            <person name="Ye J."/>
            <person name="Ju F."/>
            <person name="Liu L."/>
            <person name="Boyd J.A."/>
            <person name="Deng Y."/>
            <person name="Parks D.H."/>
            <person name="Jiang X."/>
            <person name="Yin X."/>
            <person name="Woodcroft B.J."/>
            <person name="Tyson G.W."/>
            <person name="Hugenholtz P."/>
            <person name="Polz M.F."/>
            <person name="Zhang T."/>
        </authorList>
    </citation>
    <scope>NUCLEOTIDE SEQUENCE</scope>
    <source>
        <strain evidence="5">HKST-UBA02</strain>
    </source>
</reference>
<organism evidence="5 6">
    <name type="scientific">Eiseniibacteriota bacterium</name>
    <dbReference type="NCBI Taxonomy" id="2212470"/>
    <lineage>
        <taxon>Bacteria</taxon>
        <taxon>Candidatus Eiseniibacteriota</taxon>
    </lineage>
</organism>
<evidence type="ECO:0000259" key="4">
    <source>
        <dbReference type="PROSITE" id="PS51833"/>
    </source>
</evidence>
<dbReference type="InterPro" id="IPR011006">
    <property type="entry name" value="CheY-like_superfamily"/>
</dbReference>
<dbReference type="AlphaFoldDB" id="A0A956N854"/>
<dbReference type="Gene3D" id="1.10.3210.10">
    <property type="entry name" value="Hypothetical protein af1432"/>
    <property type="match status" value="1"/>
</dbReference>
<accession>A0A956N854</accession>
<evidence type="ECO:0000259" key="3">
    <source>
        <dbReference type="PROSITE" id="PS50110"/>
    </source>
</evidence>
<feature type="domain" description="HDOD" evidence="4">
    <location>
        <begin position="173"/>
        <end position="368"/>
    </location>
</feature>
<dbReference type="Proteomes" id="UP000739538">
    <property type="component" value="Unassembled WGS sequence"/>
</dbReference>
<name>A0A956N854_UNCEI</name>
<dbReference type="SUPFAM" id="SSF52172">
    <property type="entry name" value="CheY-like"/>
    <property type="match status" value="1"/>
</dbReference>
<dbReference type="InterPro" id="IPR052340">
    <property type="entry name" value="RNase_Y/CdgJ"/>
</dbReference>
<dbReference type="PANTHER" id="PTHR33525">
    <property type="match status" value="1"/>
</dbReference>
<dbReference type="GO" id="GO:0000160">
    <property type="term" value="P:phosphorelay signal transduction system"/>
    <property type="evidence" value="ECO:0007669"/>
    <property type="project" value="InterPro"/>
</dbReference>
<evidence type="ECO:0000313" key="6">
    <source>
        <dbReference type="Proteomes" id="UP000739538"/>
    </source>
</evidence>
<reference evidence="5" key="1">
    <citation type="submission" date="2020-04" db="EMBL/GenBank/DDBJ databases">
        <authorList>
            <person name="Zhang T."/>
        </authorList>
    </citation>
    <scope>NUCLEOTIDE SEQUENCE</scope>
    <source>
        <strain evidence="5">HKST-UBA02</strain>
    </source>
</reference>
<dbReference type="PROSITE" id="PS50110">
    <property type="entry name" value="RESPONSE_REGULATORY"/>
    <property type="match status" value="1"/>
</dbReference>
<feature type="region of interest" description="Disordered" evidence="2">
    <location>
        <begin position="1"/>
        <end position="39"/>
    </location>
</feature>
<keyword evidence="1" id="KW-0597">Phosphoprotein</keyword>
<dbReference type="CDD" id="cd17569">
    <property type="entry name" value="REC_HupR-like"/>
    <property type="match status" value="1"/>
</dbReference>
<evidence type="ECO:0000313" key="5">
    <source>
        <dbReference type="EMBL" id="MCA9754397.1"/>
    </source>
</evidence>
<evidence type="ECO:0000256" key="1">
    <source>
        <dbReference type="PROSITE-ProRule" id="PRU00169"/>
    </source>
</evidence>
<comment type="caution">
    <text evidence="5">The sequence shown here is derived from an EMBL/GenBank/DDBJ whole genome shotgun (WGS) entry which is preliminary data.</text>
</comment>
<dbReference type="Gene3D" id="3.40.50.2300">
    <property type="match status" value="1"/>
</dbReference>
<dbReference type="SMART" id="SM00448">
    <property type="entry name" value="REC"/>
    <property type="match status" value="1"/>
</dbReference>
<feature type="domain" description="Response regulatory" evidence="3">
    <location>
        <begin position="37"/>
        <end position="152"/>
    </location>
</feature>
<dbReference type="PANTHER" id="PTHR33525:SF6">
    <property type="entry name" value="HDOD DOMAIN-CONTAINING PROTEIN"/>
    <property type="match status" value="1"/>
</dbReference>
<dbReference type="Pfam" id="PF08668">
    <property type="entry name" value="HDOD"/>
    <property type="match status" value="1"/>
</dbReference>
<dbReference type="EMBL" id="JAGQHS010000003">
    <property type="protein sequence ID" value="MCA9754397.1"/>
    <property type="molecule type" value="Genomic_DNA"/>
</dbReference>
<dbReference type="InterPro" id="IPR001789">
    <property type="entry name" value="Sig_transdc_resp-reg_receiver"/>
</dbReference>
<dbReference type="PROSITE" id="PS51833">
    <property type="entry name" value="HDOD"/>
    <property type="match status" value="1"/>
</dbReference>
<sequence length="437" mass="48051">MNAERPTETPESTQASTPGSTPTSSQASTPESQRKKRLLFVDDEPRILQGIKRMLRTRRREWEVETAEGGREALELMEARPVDVIVTDMRMPHMDGAELLVATQARHPETIRIVLSGYADRDASLRTILVAHQFASKPFSADELITTLDRACSLSDLIKDEEVRQAVGSIELLPEPPQVYRECSRVLQEEESSVSRITAVIEKDPALAAKILQVVNSAFFGLPQKTSNLERAVSYLGTETIHGIVLAMEALRVGESTKGVGPISLAAVTSASVLSAQITRKIRAEDDDQQHQLYTTALLHDIGYLTLLENEPDRVAETVALADAERIPFDEARRILCCPPQSKVGAYLLGAWGLPLPVVEAVLFQHSCDRPADSCPLTGWIHLADRACKQAYQEAQGVDAFSRVTIAAEFRSLAGARWDELLAHARELVSLLTDEAA</sequence>
<feature type="compositionally biased region" description="Polar residues" evidence="2">
    <location>
        <begin position="9"/>
        <end position="31"/>
    </location>
</feature>
<dbReference type="InterPro" id="IPR013976">
    <property type="entry name" value="HDOD"/>
</dbReference>
<gene>
    <name evidence="5" type="ORF">KDA27_01240</name>
</gene>
<feature type="modified residue" description="4-aspartylphosphate" evidence="1">
    <location>
        <position position="88"/>
    </location>
</feature>